<evidence type="ECO:0000256" key="1">
    <source>
        <dbReference type="ARBA" id="ARBA00006961"/>
    </source>
</evidence>
<dbReference type="RefSeq" id="WP_076650395.1">
    <property type="nucleotide sequence ID" value="NZ_FTPS01000003.1"/>
</dbReference>
<comment type="similarity">
    <text evidence="1">Belongs to the WrbA family.</text>
</comment>
<evidence type="ECO:0000259" key="5">
    <source>
        <dbReference type="PROSITE" id="PS50902"/>
    </source>
</evidence>
<dbReference type="PANTHER" id="PTHR30546:SF23">
    <property type="entry name" value="FLAVOPROTEIN-LIKE PROTEIN YCP4-RELATED"/>
    <property type="match status" value="1"/>
</dbReference>
<dbReference type="InterPro" id="IPR029039">
    <property type="entry name" value="Flavoprotein-like_sf"/>
</dbReference>
<dbReference type="NCBIfam" id="NF002999">
    <property type="entry name" value="PRK03767.1"/>
    <property type="match status" value="1"/>
</dbReference>
<keyword evidence="7" id="KW-1185">Reference proteome</keyword>
<protein>
    <submittedName>
        <fullName evidence="6">NAD(P)H dehydrogenase (Quinone)</fullName>
    </submittedName>
</protein>
<dbReference type="GO" id="GO:0016020">
    <property type="term" value="C:membrane"/>
    <property type="evidence" value="ECO:0007669"/>
    <property type="project" value="TreeGrafter"/>
</dbReference>
<dbReference type="AlphaFoldDB" id="A0A1R3X7Z8"/>
<keyword evidence="3" id="KW-0288">FMN</keyword>
<gene>
    <name evidence="6" type="ORF">SAMN05421849_2520</name>
</gene>
<dbReference type="InterPro" id="IPR005025">
    <property type="entry name" value="FMN_Rdtase-like_dom"/>
</dbReference>
<keyword evidence="4" id="KW-0560">Oxidoreductase</keyword>
<feature type="domain" description="Flavodoxin-like" evidence="5">
    <location>
        <begin position="5"/>
        <end position="196"/>
    </location>
</feature>
<dbReference type="PANTHER" id="PTHR30546">
    <property type="entry name" value="FLAVODOXIN-RELATED PROTEIN WRBA-RELATED"/>
    <property type="match status" value="1"/>
</dbReference>
<dbReference type="NCBIfam" id="TIGR01755">
    <property type="entry name" value="flav_wrbA"/>
    <property type="match status" value="1"/>
</dbReference>
<dbReference type="InterPro" id="IPR010089">
    <property type="entry name" value="Flavoprotein_WrbA-like"/>
</dbReference>
<evidence type="ECO:0000313" key="6">
    <source>
        <dbReference type="EMBL" id="SIT87026.1"/>
    </source>
</evidence>
<dbReference type="STRING" id="515897.SAMN05421849_2520"/>
<organism evidence="6 7">
    <name type="scientific">Pontibaca methylaminivorans</name>
    <dbReference type="NCBI Taxonomy" id="515897"/>
    <lineage>
        <taxon>Bacteria</taxon>
        <taxon>Pseudomonadati</taxon>
        <taxon>Pseudomonadota</taxon>
        <taxon>Alphaproteobacteria</taxon>
        <taxon>Rhodobacterales</taxon>
        <taxon>Roseobacteraceae</taxon>
        <taxon>Pontibaca</taxon>
    </lineage>
</organism>
<dbReference type="EMBL" id="FTPS01000003">
    <property type="protein sequence ID" value="SIT87026.1"/>
    <property type="molecule type" value="Genomic_DNA"/>
</dbReference>
<dbReference type="GO" id="GO:0010181">
    <property type="term" value="F:FMN binding"/>
    <property type="evidence" value="ECO:0007669"/>
    <property type="project" value="InterPro"/>
</dbReference>
<evidence type="ECO:0000256" key="4">
    <source>
        <dbReference type="ARBA" id="ARBA00023002"/>
    </source>
</evidence>
<dbReference type="PROSITE" id="PS50902">
    <property type="entry name" value="FLAVODOXIN_LIKE"/>
    <property type="match status" value="1"/>
</dbReference>
<name>A0A1R3X7Z8_9RHOB</name>
<keyword evidence="2" id="KW-0285">Flavoprotein</keyword>
<reference evidence="6 7" key="1">
    <citation type="submission" date="2017-01" db="EMBL/GenBank/DDBJ databases">
        <authorList>
            <person name="Mah S.A."/>
            <person name="Swanson W.J."/>
            <person name="Moy G.W."/>
            <person name="Vacquier V.D."/>
        </authorList>
    </citation>
    <scope>NUCLEOTIDE SEQUENCE [LARGE SCALE GENOMIC DNA]</scope>
    <source>
        <strain evidence="6 7">DSM 21219</strain>
    </source>
</reference>
<dbReference type="FunFam" id="3.40.50.360:FF:000001">
    <property type="entry name" value="NAD(P)H dehydrogenase (Quinone) FQR1-like"/>
    <property type="match status" value="1"/>
</dbReference>
<evidence type="ECO:0000256" key="3">
    <source>
        <dbReference type="ARBA" id="ARBA00022643"/>
    </source>
</evidence>
<dbReference type="Pfam" id="PF03358">
    <property type="entry name" value="FMN_red"/>
    <property type="match status" value="1"/>
</dbReference>
<dbReference type="Proteomes" id="UP000192455">
    <property type="component" value="Unassembled WGS sequence"/>
</dbReference>
<evidence type="ECO:0000256" key="2">
    <source>
        <dbReference type="ARBA" id="ARBA00022630"/>
    </source>
</evidence>
<dbReference type="Gene3D" id="3.40.50.360">
    <property type="match status" value="1"/>
</dbReference>
<dbReference type="GO" id="GO:0003955">
    <property type="term" value="F:NAD(P)H dehydrogenase (quinone) activity"/>
    <property type="evidence" value="ECO:0007669"/>
    <property type="project" value="InterPro"/>
</dbReference>
<dbReference type="InterPro" id="IPR008254">
    <property type="entry name" value="Flavodoxin/NO_synth"/>
</dbReference>
<evidence type="ECO:0000313" key="7">
    <source>
        <dbReference type="Proteomes" id="UP000192455"/>
    </source>
</evidence>
<proteinExistence type="inferred from homology"/>
<sequence length="196" mass="20603">MSVKLAIIYYSTYGTNHRMASIAAEAARDAGAEVRLLKAPETVPADVVAGVDAWQAQAEASADVPAATVEDMKWADAYLFSAPTRFGVMASQMRAFIDTLGGFWAEGGFAGKPVSAMTSAQNAHGGQETTLLSFYTSAIHWGSVVVAPGYTSPAIFKTGGNPYGYSHTQGAEFTEEAKTVIGDQAGRLVEIAQKLA</sequence>
<accession>A0A1R3X7Z8</accession>
<dbReference type="SUPFAM" id="SSF52218">
    <property type="entry name" value="Flavoproteins"/>
    <property type="match status" value="1"/>
</dbReference>
<dbReference type="OrthoDB" id="9801479at2"/>